<dbReference type="AlphaFoldDB" id="A0A3B0WL79"/>
<sequence>MNKAISAAFIVVVSTALFTSRISHAEEGNTVFRLSNFSNEFKLSTPEAINARGQAKVHSKGDKNFVNIHVNGLPPGETYVILNHWFEPIQARGIPNADDGPADDPSCTGHFQFIGDPVTTDKHGKLNIHAQVNQLAPHIWVANFAKFLELTNNGTQAPANADAFTVGGLLIPYEDIVAQEAFFINNGPLTICSF</sequence>
<evidence type="ECO:0000313" key="1">
    <source>
        <dbReference type="EMBL" id="VAW53290.1"/>
    </source>
</evidence>
<protein>
    <recommendedName>
        <fullName evidence="2">CHRD domain-containing protein</fullName>
    </recommendedName>
</protein>
<dbReference type="EMBL" id="UOFF01000021">
    <property type="protein sequence ID" value="VAW53290.1"/>
    <property type="molecule type" value="Genomic_DNA"/>
</dbReference>
<name>A0A3B0WL79_9ZZZZ</name>
<proteinExistence type="predicted"/>
<accession>A0A3B0WL79</accession>
<reference evidence="1" key="1">
    <citation type="submission" date="2018-06" db="EMBL/GenBank/DDBJ databases">
        <authorList>
            <person name="Zhirakovskaya E."/>
        </authorList>
    </citation>
    <scope>NUCLEOTIDE SEQUENCE</scope>
</reference>
<evidence type="ECO:0008006" key="2">
    <source>
        <dbReference type="Google" id="ProtNLM"/>
    </source>
</evidence>
<gene>
    <name evidence="1" type="ORF">MNBD_GAMMA07-2786</name>
</gene>
<organism evidence="1">
    <name type="scientific">hydrothermal vent metagenome</name>
    <dbReference type="NCBI Taxonomy" id="652676"/>
    <lineage>
        <taxon>unclassified sequences</taxon>
        <taxon>metagenomes</taxon>
        <taxon>ecological metagenomes</taxon>
    </lineage>
</organism>